<comment type="caution">
    <text evidence="2">The sequence shown here is derived from an EMBL/GenBank/DDBJ whole genome shotgun (WGS) entry which is preliminary data.</text>
</comment>
<evidence type="ECO:0000313" key="2">
    <source>
        <dbReference type="EMBL" id="KAL2730516.1"/>
    </source>
</evidence>
<dbReference type="Proteomes" id="UP001607303">
    <property type="component" value="Unassembled WGS sequence"/>
</dbReference>
<organism evidence="2 3">
    <name type="scientific">Vespula maculifrons</name>
    <name type="common">Eastern yellow jacket</name>
    <name type="synonym">Wasp</name>
    <dbReference type="NCBI Taxonomy" id="7453"/>
    <lineage>
        <taxon>Eukaryota</taxon>
        <taxon>Metazoa</taxon>
        <taxon>Ecdysozoa</taxon>
        <taxon>Arthropoda</taxon>
        <taxon>Hexapoda</taxon>
        <taxon>Insecta</taxon>
        <taxon>Pterygota</taxon>
        <taxon>Neoptera</taxon>
        <taxon>Endopterygota</taxon>
        <taxon>Hymenoptera</taxon>
        <taxon>Apocrita</taxon>
        <taxon>Aculeata</taxon>
        <taxon>Vespoidea</taxon>
        <taxon>Vespidae</taxon>
        <taxon>Vespinae</taxon>
        <taxon>Vespula</taxon>
    </lineage>
</organism>
<protein>
    <submittedName>
        <fullName evidence="2">Uncharacterized protein</fullName>
    </submittedName>
</protein>
<keyword evidence="3" id="KW-1185">Reference proteome</keyword>
<feature type="chain" id="PRO_5044861554" evidence="1">
    <location>
        <begin position="25"/>
        <end position="67"/>
    </location>
</feature>
<dbReference type="EMBL" id="JAYRBN010000091">
    <property type="protein sequence ID" value="KAL2730516.1"/>
    <property type="molecule type" value="Genomic_DNA"/>
</dbReference>
<accession>A0ABD2BCP9</accession>
<evidence type="ECO:0000256" key="1">
    <source>
        <dbReference type="SAM" id="SignalP"/>
    </source>
</evidence>
<reference evidence="2 3" key="1">
    <citation type="journal article" date="2024" name="Ann. Entomol. Soc. Am.">
        <title>Genomic analyses of the southern and eastern yellowjacket wasps (Hymenoptera: Vespidae) reveal evolutionary signatures of social life.</title>
        <authorList>
            <person name="Catto M.A."/>
            <person name="Caine P.B."/>
            <person name="Orr S.E."/>
            <person name="Hunt B.G."/>
            <person name="Goodisman M.A.D."/>
        </authorList>
    </citation>
    <scope>NUCLEOTIDE SEQUENCE [LARGE SCALE GENOMIC DNA]</scope>
    <source>
        <strain evidence="2">232</strain>
        <tissue evidence="2">Head and thorax</tissue>
    </source>
</reference>
<name>A0ABD2BCP9_VESMC</name>
<proteinExistence type="predicted"/>
<gene>
    <name evidence="2" type="ORF">V1477_016327</name>
</gene>
<evidence type="ECO:0000313" key="3">
    <source>
        <dbReference type="Proteomes" id="UP001607303"/>
    </source>
</evidence>
<feature type="signal peptide" evidence="1">
    <location>
        <begin position="1"/>
        <end position="24"/>
    </location>
</feature>
<sequence length="67" mass="7400">MSKVTFSLLVIALIMCIIVQTILTAPTLQENEEGQLAGCGHQAAHCKRNSDCCFYLKCHNYAKLCLP</sequence>
<dbReference type="AlphaFoldDB" id="A0ABD2BCP9"/>
<keyword evidence="1" id="KW-0732">Signal</keyword>